<dbReference type="PROSITE" id="PS51782">
    <property type="entry name" value="LYSM"/>
    <property type="match status" value="1"/>
</dbReference>
<keyword evidence="10" id="KW-0119">Carbohydrate metabolism</keyword>
<dbReference type="GO" id="GO:0008061">
    <property type="term" value="F:chitin binding"/>
    <property type="evidence" value="ECO:0007669"/>
    <property type="project" value="UniProtKB-KW"/>
</dbReference>
<dbReference type="InterPro" id="IPR036779">
    <property type="entry name" value="LysM_dom_sf"/>
</dbReference>
<organism evidence="18 19">
    <name type="scientific">Trichoderma harzianum</name>
    <name type="common">Hypocrea lixii</name>
    <dbReference type="NCBI Taxonomy" id="5544"/>
    <lineage>
        <taxon>Eukaryota</taxon>
        <taxon>Fungi</taxon>
        <taxon>Dikarya</taxon>
        <taxon>Ascomycota</taxon>
        <taxon>Pezizomycotina</taxon>
        <taxon>Sordariomycetes</taxon>
        <taxon>Hypocreomycetidae</taxon>
        <taxon>Hypocreales</taxon>
        <taxon>Hypocreaceae</taxon>
        <taxon>Trichoderma</taxon>
    </lineage>
</organism>
<keyword evidence="5" id="KW-0964">Secreted</keyword>
<keyword evidence="12" id="KW-0624">Polysaccharide degradation</keyword>
<keyword evidence="9" id="KW-0843">Virulence</keyword>
<dbReference type="PANTHER" id="PTHR47700:SF2">
    <property type="entry name" value="CHITINASE"/>
    <property type="match status" value="1"/>
</dbReference>
<dbReference type="InterPro" id="IPR017853">
    <property type="entry name" value="GH"/>
</dbReference>
<evidence type="ECO:0000256" key="14">
    <source>
        <dbReference type="RuleBase" id="RU000489"/>
    </source>
</evidence>
<dbReference type="CDD" id="cd02878">
    <property type="entry name" value="GH18_zymocin_alpha"/>
    <property type="match status" value="1"/>
</dbReference>
<name>A0A2K0TX32_TRIHA</name>
<evidence type="ECO:0000256" key="7">
    <source>
        <dbReference type="ARBA" id="ARBA00022801"/>
    </source>
</evidence>
<evidence type="ECO:0000256" key="10">
    <source>
        <dbReference type="ARBA" id="ARBA00023277"/>
    </source>
</evidence>
<feature type="region of interest" description="Disordered" evidence="15">
    <location>
        <begin position="799"/>
        <end position="827"/>
    </location>
</feature>
<feature type="domain" description="LysM" evidence="16">
    <location>
        <begin position="169"/>
        <end position="218"/>
    </location>
</feature>
<evidence type="ECO:0000256" key="8">
    <source>
        <dbReference type="ARBA" id="ARBA00023024"/>
    </source>
</evidence>
<evidence type="ECO:0000256" key="13">
    <source>
        <dbReference type="ARBA" id="ARBA00044955"/>
    </source>
</evidence>
<evidence type="ECO:0000256" key="9">
    <source>
        <dbReference type="ARBA" id="ARBA00023026"/>
    </source>
</evidence>
<dbReference type="InterPro" id="IPR001579">
    <property type="entry name" value="Glyco_hydro_18_chit_AS"/>
</dbReference>
<reference evidence="18 19" key="1">
    <citation type="submission" date="2017-02" db="EMBL/GenBank/DDBJ databases">
        <title>Genomes of Trichoderma spp. with biocontrol activity.</title>
        <authorList>
            <person name="Gardiner D."/>
            <person name="Kazan K."/>
            <person name="Vos C."/>
            <person name="Harvey P."/>
        </authorList>
    </citation>
    <scope>NUCLEOTIDE SEQUENCE [LARGE SCALE GENOMIC DNA]</scope>
    <source>
        <strain evidence="18 19">Tr1</strain>
    </source>
</reference>
<protein>
    <recommendedName>
        <fullName evidence="4">chitinase</fullName>
        <ecNumber evidence="4">3.2.1.14</ecNumber>
    </recommendedName>
</protein>
<evidence type="ECO:0000313" key="18">
    <source>
        <dbReference type="EMBL" id="PNP50079.1"/>
    </source>
</evidence>
<evidence type="ECO:0000313" key="19">
    <source>
        <dbReference type="Proteomes" id="UP000236290"/>
    </source>
</evidence>
<comment type="similarity">
    <text evidence="3">Belongs to the glycosyl hydrolase 18 family. Chitinase class V subfamily.</text>
</comment>
<evidence type="ECO:0000256" key="3">
    <source>
        <dbReference type="ARBA" id="ARBA00008682"/>
    </source>
</evidence>
<dbReference type="InterPro" id="IPR018392">
    <property type="entry name" value="LysM"/>
</dbReference>
<dbReference type="OrthoDB" id="73875at2759"/>
<dbReference type="InterPro" id="IPR011583">
    <property type="entry name" value="Chitinase_II/V-like_cat"/>
</dbReference>
<dbReference type="SUPFAM" id="SSF51445">
    <property type="entry name" value="(Trans)glycosidases"/>
    <property type="match status" value="1"/>
</dbReference>
<dbReference type="Gene3D" id="3.20.20.80">
    <property type="entry name" value="Glycosidases"/>
    <property type="match status" value="1"/>
</dbReference>
<evidence type="ECO:0000256" key="15">
    <source>
        <dbReference type="SAM" id="MobiDB-lite"/>
    </source>
</evidence>
<evidence type="ECO:0000256" key="11">
    <source>
        <dbReference type="ARBA" id="ARBA00023295"/>
    </source>
</evidence>
<dbReference type="Gene3D" id="3.10.50.10">
    <property type="match status" value="1"/>
</dbReference>
<dbReference type="Gene3D" id="3.10.350.10">
    <property type="entry name" value="LysM domain"/>
    <property type="match status" value="1"/>
</dbReference>
<sequence length="1251" mass="134731">MKDYSGNTMAINGCFKDNDVMLSYFDGLVVGIYTGKSLASDTIPSMINHLSDRYSGLSNATVSMLAEICGQENDMDHTAGVAVALETDIDYVQSALLSWNQRERASKPTAADDWSTSQELIIHQVPLPVAVSSEAKVFTGMMFSSKGLEGFANNTVERLDTQANAKYCIKHQIALGESCASIAKVCKISVADFLKYNNVKGDVNDWCRKLQAGKNACCSSGSSKPLPEENGDCFTYTIKARDDCPVIGLPWNLTPEDIEGFNNKITWGWRGCPNLTIGLKICLSKGSPPMPAPVSNAVCGPQKPGTVSPGPVTDASALAKLNPCPLNSCCNIWGQCGIDSLFCTKADGLMGNPGTAPPDSNGCISNCGTDIDGFMRLKGIKKIVSFGGWGFSTGVASYEVLRKAMFPENQDRFISNIVSFAKEANVDGIDLDWEYPGAPDIPGIPAGQPSDGRNYLDTLRALRKALPAKYSLSIAVPASYWYLRPFPIHEMSQVVDYIVYMAYDLHGQWDVGNEWAMSGCLEGNCLRSHINQTEVMLALSMITKAGVNANKVFVGESSYGRSFRMAKTGCTGPDCTFTGANGQSDAAKGRCTNASGYLSNAEINEIISKSSKSKKTWFDKDTASDYLVYDDIEWVAYMSDKTKEIRRDKWKQLNFGGSVDWAVDLQEFNGADTVGPHGDYNNSSCIQIFDDMIWDWLSPSIEAVIGCTNILQPSPLPVAVTLTAYTTITLQSGTSFSTTVVSAPFSISEVSYQPFTFNESDIISLSSGQIFTYNPTPRITPNPVTIPIPAGWTVTGIGKATKEDSSKGPSTSIIGLPQASSTTTSSHDGTGFLLPITWLPTVSYKIPSVLTPKPPAPTELPDDDENPVINPSTPPGVVDCQNDSCTKGQDCENDECLRGGDCFGESCVSAGKCRGKKCIRGGNCVGSHCQRGGICEGETCEKGGGCSKKSSGSCNSGECEGRGCFPQSKCSGAQCERLTIKPLPRPKGTLVSFPRPTCLFGCSELPECPFWDLLCNTPCGLIGCPPGRQPTAKACTTLQTGRDCTEFISSTQVQTKPTTSWSTTTRTQCENVVDCDAADMTITTTIKSSSEEPDPTYVAKVIGYEGMKLLRDVDLFASIGTDEDEFFSLLESPTTTSSEIISTTAEEATPEPTQAAPEITCGIALYPPIMWRLDIIDMTGSFFWGGLDDEGKSLKKEIKRCGAVTGWKWFKRADGTRECRFNLPLLMKKGCVERAIASAGGPDVDCMFAFG</sequence>
<comment type="catalytic activity">
    <reaction evidence="1">
        <text>Random endo-hydrolysis of N-acetyl-beta-D-glucosaminide (1-&gt;4)-beta-linkages in chitin and chitodextrins.</text>
        <dbReference type="EC" id="3.2.1.14"/>
    </reaction>
</comment>
<evidence type="ECO:0000256" key="5">
    <source>
        <dbReference type="ARBA" id="ARBA00022525"/>
    </source>
</evidence>
<gene>
    <name evidence="18" type="ORF">THARTR1_09211</name>
</gene>
<keyword evidence="8" id="KW-0146">Chitin degradation</keyword>
<dbReference type="GO" id="GO:0008843">
    <property type="term" value="F:endochitinase activity"/>
    <property type="evidence" value="ECO:0007669"/>
    <property type="project" value="UniProtKB-EC"/>
</dbReference>
<proteinExistence type="inferred from homology"/>
<evidence type="ECO:0000256" key="1">
    <source>
        <dbReference type="ARBA" id="ARBA00000822"/>
    </source>
</evidence>
<evidence type="ECO:0000256" key="4">
    <source>
        <dbReference type="ARBA" id="ARBA00012729"/>
    </source>
</evidence>
<keyword evidence="11 14" id="KW-0326">Glycosidase</keyword>
<dbReference type="SUPFAM" id="SSF54556">
    <property type="entry name" value="Chitinase insertion domain"/>
    <property type="match status" value="1"/>
</dbReference>
<dbReference type="PANTHER" id="PTHR47700">
    <property type="entry name" value="V CHITINASE, PUTATIVE (AFU_ORTHOLOGUE AFUA_6G13720)-RELATED"/>
    <property type="match status" value="1"/>
</dbReference>
<dbReference type="PROSITE" id="PS51910">
    <property type="entry name" value="GH18_2"/>
    <property type="match status" value="1"/>
</dbReference>
<evidence type="ECO:0000256" key="6">
    <source>
        <dbReference type="ARBA" id="ARBA00022669"/>
    </source>
</evidence>
<keyword evidence="6" id="KW-0147">Chitin-binding</keyword>
<dbReference type="SUPFAM" id="SSF57016">
    <property type="entry name" value="Plant lectins/antimicrobial peptides"/>
    <property type="match status" value="1"/>
</dbReference>
<dbReference type="InterPro" id="IPR053214">
    <property type="entry name" value="LysM12-like"/>
</dbReference>
<dbReference type="EC" id="3.2.1.14" evidence="4"/>
<dbReference type="GO" id="GO:0000272">
    <property type="term" value="P:polysaccharide catabolic process"/>
    <property type="evidence" value="ECO:0007669"/>
    <property type="project" value="UniProtKB-KW"/>
</dbReference>
<dbReference type="Proteomes" id="UP000236290">
    <property type="component" value="Unassembled WGS sequence"/>
</dbReference>
<evidence type="ECO:0000256" key="2">
    <source>
        <dbReference type="ARBA" id="ARBA00004613"/>
    </source>
</evidence>
<dbReference type="InterPro" id="IPR036861">
    <property type="entry name" value="Endochitinase-like_sf"/>
</dbReference>
<dbReference type="GO" id="GO:0006032">
    <property type="term" value="P:chitin catabolic process"/>
    <property type="evidence" value="ECO:0007669"/>
    <property type="project" value="UniProtKB-KW"/>
</dbReference>
<dbReference type="PROSITE" id="PS01095">
    <property type="entry name" value="GH18_1"/>
    <property type="match status" value="1"/>
</dbReference>
<comment type="similarity">
    <text evidence="13">Belongs to the secreted LysM effector family.</text>
</comment>
<comment type="subcellular location">
    <subcellularLocation>
        <location evidence="2">Secreted</location>
    </subcellularLocation>
</comment>
<dbReference type="Pfam" id="PF00704">
    <property type="entry name" value="Glyco_hydro_18"/>
    <property type="match status" value="1"/>
</dbReference>
<dbReference type="GO" id="GO:0005576">
    <property type="term" value="C:extracellular region"/>
    <property type="evidence" value="ECO:0007669"/>
    <property type="project" value="UniProtKB-SubCell"/>
</dbReference>
<dbReference type="EMBL" id="MTYI01000166">
    <property type="protein sequence ID" value="PNP50079.1"/>
    <property type="molecule type" value="Genomic_DNA"/>
</dbReference>
<feature type="domain" description="GH18" evidence="17">
    <location>
        <begin position="326"/>
        <end position="684"/>
    </location>
</feature>
<keyword evidence="7 14" id="KW-0378">Hydrolase</keyword>
<dbReference type="SMART" id="SM00636">
    <property type="entry name" value="Glyco_18"/>
    <property type="match status" value="1"/>
</dbReference>
<dbReference type="InterPro" id="IPR029070">
    <property type="entry name" value="Chitinase_insertion_sf"/>
</dbReference>
<evidence type="ECO:0000259" key="17">
    <source>
        <dbReference type="PROSITE" id="PS51910"/>
    </source>
</evidence>
<evidence type="ECO:0000259" key="16">
    <source>
        <dbReference type="PROSITE" id="PS51782"/>
    </source>
</evidence>
<comment type="caution">
    <text evidence="18">The sequence shown here is derived from an EMBL/GenBank/DDBJ whole genome shotgun (WGS) entry which is preliminary data.</text>
</comment>
<dbReference type="InterPro" id="IPR001223">
    <property type="entry name" value="Glyco_hydro18_cat"/>
</dbReference>
<evidence type="ECO:0000256" key="12">
    <source>
        <dbReference type="ARBA" id="ARBA00023326"/>
    </source>
</evidence>
<dbReference type="AlphaFoldDB" id="A0A2K0TX32"/>
<accession>A0A2K0TX32</accession>